<sequence>MLRTTADSQGGMLDQLFGDPMGWAQDWDSRPLEGPGSKKSLYQGAVGEDFLARHIQVALGPGRAAGAVLGARARQRGLGDFDMIIHIAAGTEDHIMVVDAKNLRRAHIDDRQVVKAQKRLAELVSSGGLGETRRGKKDGWHGVTLSYHLVFAGEATTEEWQRDARTKLVHAKHHPRTDVHDLEHVIVIEPYETLIGDVLCRAMRSTSEDSRAPRYGTRILDMIADQYYADSAPRPFRSIMERDRSVAWSCSHPSCWKPPGRGYLLAHLHDQAHVSGPPRGSRWFHGWIDALAAGAQHGVPEWKDLLAIDDLWDWTPGSAAAALLYGDSHPPYPGPLRYLTFSESVTP</sequence>
<dbReference type="EMBL" id="CP157390">
    <property type="protein sequence ID" value="XBM46456.1"/>
    <property type="molecule type" value="Genomic_DNA"/>
</dbReference>
<proteinExistence type="predicted"/>
<protein>
    <recommendedName>
        <fullName evidence="2">NERD domain-containing protein</fullName>
    </recommendedName>
</protein>
<dbReference type="AlphaFoldDB" id="A0AAU7G940"/>
<dbReference type="RefSeq" id="WP_348786441.1">
    <property type="nucleotide sequence ID" value="NZ_CP157390.1"/>
</dbReference>
<evidence type="ECO:0000313" key="1">
    <source>
        <dbReference type="EMBL" id="XBM46456.1"/>
    </source>
</evidence>
<organism evidence="1">
    <name type="scientific">Leifsonia sp. NPDC080035</name>
    <dbReference type="NCBI Taxonomy" id="3143936"/>
    <lineage>
        <taxon>Bacteria</taxon>
        <taxon>Bacillati</taxon>
        <taxon>Actinomycetota</taxon>
        <taxon>Actinomycetes</taxon>
        <taxon>Micrococcales</taxon>
        <taxon>Microbacteriaceae</taxon>
        <taxon>Leifsonia</taxon>
    </lineage>
</organism>
<reference evidence="1" key="1">
    <citation type="submission" date="2024-05" db="EMBL/GenBank/DDBJ databases">
        <title>The Natural Products Discovery Center: Release of the First 8490 Sequenced Strains for Exploring Actinobacteria Biosynthetic Diversity.</title>
        <authorList>
            <person name="Kalkreuter E."/>
            <person name="Kautsar S.A."/>
            <person name="Yang D."/>
            <person name="Bader C.D."/>
            <person name="Teijaro C.N."/>
            <person name="Fluegel L."/>
            <person name="Davis C.M."/>
            <person name="Simpson J.R."/>
            <person name="Lauterbach L."/>
            <person name="Steele A.D."/>
            <person name="Gui C."/>
            <person name="Meng S."/>
            <person name="Li G."/>
            <person name="Viehrig K."/>
            <person name="Ye F."/>
            <person name="Su P."/>
            <person name="Kiefer A.F."/>
            <person name="Nichols A."/>
            <person name="Cepeda A.J."/>
            <person name="Yan W."/>
            <person name="Fan B."/>
            <person name="Jiang Y."/>
            <person name="Adhikari A."/>
            <person name="Zheng C.-J."/>
            <person name="Schuster L."/>
            <person name="Cowan T.M."/>
            <person name="Smanski M.J."/>
            <person name="Chevrette M.G."/>
            <person name="de Carvalho L.P.S."/>
            <person name="Shen B."/>
        </authorList>
    </citation>
    <scope>NUCLEOTIDE SEQUENCE</scope>
    <source>
        <strain evidence="1">NPDC080035</strain>
    </source>
</reference>
<evidence type="ECO:0008006" key="2">
    <source>
        <dbReference type="Google" id="ProtNLM"/>
    </source>
</evidence>
<accession>A0AAU7G940</accession>
<gene>
    <name evidence="1" type="ORF">AAME72_10140</name>
</gene>
<name>A0AAU7G940_9MICO</name>